<dbReference type="AlphaFoldDB" id="A0A645HNU3"/>
<name>A0A645HNU3_9ZZZZ</name>
<evidence type="ECO:0000313" key="1">
    <source>
        <dbReference type="EMBL" id="MPN40246.1"/>
    </source>
</evidence>
<organism evidence="1">
    <name type="scientific">bioreactor metagenome</name>
    <dbReference type="NCBI Taxonomy" id="1076179"/>
    <lineage>
        <taxon>unclassified sequences</taxon>
        <taxon>metagenomes</taxon>
        <taxon>ecological metagenomes</taxon>
    </lineage>
</organism>
<sequence>MQAYRVGRFDDGQAGDHAHKGNILERHMGSPVEGCADARVGSHQLHIQLCIVCREEELVKRPAGGKAAEGCCKGDLSPGTET</sequence>
<dbReference type="EMBL" id="VSSQ01096527">
    <property type="protein sequence ID" value="MPN40246.1"/>
    <property type="molecule type" value="Genomic_DNA"/>
</dbReference>
<comment type="caution">
    <text evidence="1">The sequence shown here is derived from an EMBL/GenBank/DDBJ whole genome shotgun (WGS) entry which is preliminary data.</text>
</comment>
<reference evidence="1" key="1">
    <citation type="submission" date="2019-08" db="EMBL/GenBank/DDBJ databases">
        <authorList>
            <person name="Kucharzyk K."/>
            <person name="Murdoch R.W."/>
            <person name="Higgins S."/>
            <person name="Loffler F."/>
        </authorList>
    </citation>
    <scope>NUCLEOTIDE SEQUENCE</scope>
</reference>
<gene>
    <name evidence="1" type="ORF">SDC9_187782</name>
</gene>
<accession>A0A645HNU3</accession>
<proteinExistence type="predicted"/>
<protein>
    <submittedName>
        <fullName evidence="1">Uncharacterized protein</fullName>
    </submittedName>
</protein>